<accession>C2CHM4</accession>
<comment type="caution">
    <text evidence="1">The sequence shown here is derived from an EMBL/GenBank/DDBJ whole genome shotgun (WGS) entry which is preliminary data.</text>
</comment>
<sequence>MVRYGCQTPSQSVILDYEKSLGQEAIDIYKKTGLSPYPWQEKLIKDIFAVNDDGLWTHSKFGYAVPRRNGKTEIVYMAELWFLMDGKNIIHTAHRISTSHSSFKKLKKYLEKMGLVDKVDFKSIKAKGQEMIELIKTGGVIQFRTRTETGGLGEGFDLLVIDEAQEYTEGQESALKYTVTDSDNPMILMCGTPPTLVSGGTVFSKYRDLILSGGKNHNGWAEWSVSEMTNPYDIDAWYKTNPSMGYKLRERAVEEEIGPDETDFNIQRLGYWVKYNQKSVISKLDWDRLKLTRLPSLVGKLHVGIKYGNDGRNVALSIAVKTLSNRIFIESIDCQSIRNGNDWIVDFLKKTKPISVVIDGASRQDILEEQLKRAGIRQVTLPTVKEIIKANSLWEQAIYDKSICHLDQPSLSQVVTNCEKRNIGSAGGFGYRSQFEDMDIILMDSCLLAHWSCIEIKEKNQQRISY</sequence>
<evidence type="ECO:0000313" key="2">
    <source>
        <dbReference type="Proteomes" id="UP000003744"/>
    </source>
</evidence>
<dbReference type="SUPFAM" id="SSF52540">
    <property type="entry name" value="P-loop containing nucleoside triphosphate hydrolases"/>
    <property type="match status" value="1"/>
</dbReference>
<dbReference type="EMBL" id="ACGC01000050">
    <property type="protein sequence ID" value="EEI82880.1"/>
    <property type="molecule type" value="Genomic_DNA"/>
</dbReference>
<dbReference type="AlphaFoldDB" id="C2CHM4"/>
<reference evidence="1 2" key="1">
    <citation type="submission" date="2009-01" db="EMBL/GenBank/DDBJ databases">
        <authorList>
            <person name="Qin X."/>
            <person name="Bachman B."/>
            <person name="Battles P."/>
            <person name="Bell A."/>
            <person name="Bess C."/>
            <person name="Bickham C."/>
            <person name="Chaboub L."/>
            <person name="Chen D."/>
            <person name="Coyle M."/>
            <person name="Deiros D.R."/>
            <person name="Dinh H."/>
            <person name="Forbes L."/>
            <person name="Fowler G."/>
            <person name="Francisco L."/>
            <person name="Fu Q."/>
            <person name="Gubbala S."/>
            <person name="Hale W."/>
            <person name="Han Y."/>
            <person name="Hemphill L."/>
            <person name="Highlander S.K."/>
            <person name="Hirani K."/>
            <person name="Hogues M."/>
            <person name="Jackson L."/>
            <person name="Jakkamsetti A."/>
            <person name="Javaid M."/>
            <person name="Jiang H."/>
            <person name="Korchina V."/>
            <person name="Kovar C."/>
            <person name="Lara F."/>
            <person name="Lee S."/>
            <person name="Mata R."/>
            <person name="Mathew T."/>
            <person name="Moen C."/>
            <person name="Morales K."/>
            <person name="Munidasa M."/>
            <person name="Nazareth L."/>
            <person name="Ngo R."/>
            <person name="Nguyen L."/>
            <person name="Okwuonu G."/>
            <person name="Ongeri F."/>
            <person name="Patil S."/>
            <person name="Petrosino J."/>
            <person name="Pham C."/>
            <person name="Pham P."/>
            <person name="Pu L.-L."/>
            <person name="Puazo M."/>
            <person name="Raj R."/>
            <person name="Reid J."/>
            <person name="Rouhana J."/>
            <person name="Saada N."/>
            <person name="Shang Y."/>
            <person name="Simmons D."/>
            <person name="Thornton R."/>
            <person name="Warren J."/>
            <person name="Weissenberger G."/>
            <person name="Zhang J."/>
            <person name="Zhang L."/>
            <person name="Zhou C."/>
            <person name="Zhu D."/>
            <person name="Muzny D."/>
            <person name="Worley K."/>
            <person name="Gibbs R."/>
        </authorList>
    </citation>
    <scope>NUCLEOTIDE SEQUENCE [LARGE SCALE GENOMIC DNA]</scope>
    <source>
        <strain evidence="1 2">ATCC 35098</strain>
    </source>
</reference>
<evidence type="ECO:0000313" key="1">
    <source>
        <dbReference type="EMBL" id="EEI82880.1"/>
    </source>
</evidence>
<dbReference type="Gene3D" id="3.40.50.300">
    <property type="entry name" value="P-loop containing nucleotide triphosphate hydrolases"/>
    <property type="match status" value="1"/>
</dbReference>
<proteinExistence type="predicted"/>
<dbReference type="Proteomes" id="UP000003744">
    <property type="component" value="Unassembled WGS sequence"/>
</dbReference>
<protein>
    <submittedName>
        <fullName evidence="1">Putative phage terminase, large subunit</fullName>
    </submittedName>
</protein>
<name>C2CHM4_9FIRM</name>
<gene>
    <name evidence="1" type="ORF">HMPREF0077_0984</name>
</gene>
<dbReference type="InterPro" id="IPR027417">
    <property type="entry name" value="P-loop_NTPase"/>
</dbReference>
<dbReference type="HOGENOM" id="CLU_030716_1_0_9"/>
<organism evidence="1 2">
    <name type="scientific">Anaerococcus tetradius ATCC 35098</name>
    <dbReference type="NCBI Taxonomy" id="525255"/>
    <lineage>
        <taxon>Bacteria</taxon>
        <taxon>Bacillati</taxon>
        <taxon>Bacillota</taxon>
        <taxon>Tissierellia</taxon>
        <taxon>Tissierellales</taxon>
        <taxon>Peptoniphilaceae</taxon>
        <taxon>Anaerococcus</taxon>
    </lineage>
</organism>
<dbReference type="eggNOG" id="COG4626">
    <property type="taxonomic scope" value="Bacteria"/>
</dbReference>